<dbReference type="Proteomes" id="UP001139721">
    <property type="component" value="Unassembled WGS sequence"/>
</dbReference>
<evidence type="ECO:0000313" key="2">
    <source>
        <dbReference type="Proteomes" id="UP001139721"/>
    </source>
</evidence>
<sequence>MISNSIDDHLLQAMNVYYVPVAGYAVIDDYKIIDQLRVWRYVNQLFYGNRCPTFSLALLFSIF</sequence>
<dbReference type="AlphaFoldDB" id="A0A9X2ICE3"/>
<reference evidence="1" key="1">
    <citation type="submission" date="2021-11" db="EMBL/GenBank/DDBJ databases">
        <title>Legionella maioricencis sp. nov., a new species isolated from hot water samples in Mallorca.</title>
        <authorList>
            <person name="Crespi S."/>
            <person name="Drasar V."/>
            <person name="Salva-Serra F."/>
            <person name="Jaen-Luchoro D."/>
            <person name="Pineiro-Iglesias B."/>
            <person name="Aliaga F."/>
            <person name="Fernandez-Juarez V."/>
            <person name="Coll G."/>
            <person name="Moore E.R.B."/>
            <person name="Bennasar-Figueras A."/>
        </authorList>
    </citation>
    <scope>NUCLEOTIDE SEQUENCE</scope>
    <source>
        <strain evidence="1">HCPI-6</strain>
    </source>
</reference>
<accession>A0A9X2ICE3</accession>
<name>A0A9X2ICE3_9GAMM</name>
<dbReference type="EMBL" id="JAJKBJ010000019">
    <property type="protein sequence ID" value="MCL9685146.1"/>
    <property type="molecule type" value="Genomic_DNA"/>
</dbReference>
<gene>
    <name evidence="1" type="ORF">LOX96_13650</name>
</gene>
<evidence type="ECO:0000313" key="1">
    <source>
        <dbReference type="EMBL" id="MCL9685146.1"/>
    </source>
</evidence>
<proteinExistence type="predicted"/>
<protein>
    <submittedName>
        <fullName evidence="1">Uncharacterized protein</fullName>
    </submittedName>
</protein>
<comment type="caution">
    <text evidence="1">The sequence shown here is derived from an EMBL/GenBank/DDBJ whole genome shotgun (WGS) entry which is preliminary data.</text>
</comment>
<keyword evidence="2" id="KW-1185">Reference proteome</keyword>
<dbReference type="RefSeq" id="WP_250422945.1">
    <property type="nucleotide sequence ID" value="NZ_JAJKBJ010000019.1"/>
</dbReference>
<organism evidence="1 2">
    <name type="scientific">Legionella maioricensis</name>
    <dbReference type="NCBI Taxonomy" id="2896528"/>
    <lineage>
        <taxon>Bacteria</taxon>
        <taxon>Pseudomonadati</taxon>
        <taxon>Pseudomonadota</taxon>
        <taxon>Gammaproteobacteria</taxon>
        <taxon>Legionellales</taxon>
        <taxon>Legionellaceae</taxon>
        <taxon>Legionella</taxon>
    </lineage>
</organism>